<evidence type="ECO:0000256" key="3">
    <source>
        <dbReference type="SAM" id="SignalP"/>
    </source>
</evidence>
<evidence type="ECO:0000313" key="4">
    <source>
        <dbReference type="EMBL" id="BFF92963.1"/>
    </source>
</evidence>
<keyword evidence="5" id="KW-1185">Reference proteome</keyword>
<feature type="compositionally biased region" description="Polar residues" evidence="1">
    <location>
        <begin position="283"/>
        <end position="292"/>
    </location>
</feature>
<accession>A0AAU9FBD3</accession>
<organism evidence="4 5">
    <name type="scientific">Drosophila madeirensis</name>
    <name type="common">Fruit fly</name>
    <dbReference type="NCBI Taxonomy" id="30013"/>
    <lineage>
        <taxon>Eukaryota</taxon>
        <taxon>Metazoa</taxon>
        <taxon>Ecdysozoa</taxon>
        <taxon>Arthropoda</taxon>
        <taxon>Hexapoda</taxon>
        <taxon>Insecta</taxon>
        <taxon>Pterygota</taxon>
        <taxon>Neoptera</taxon>
        <taxon>Endopterygota</taxon>
        <taxon>Diptera</taxon>
        <taxon>Brachycera</taxon>
        <taxon>Muscomorpha</taxon>
        <taxon>Ephydroidea</taxon>
        <taxon>Drosophilidae</taxon>
        <taxon>Drosophila</taxon>
        <taxon>Sophophora</taxon>
    </lineage>
</organism>
<evidence type="ECO:0008006" key="6">
    <source>
        <dbReference type="Google" id="ProtNLM"/>
    </source>
</evidence>
<protein>
    <recommendedName>
        <fullName evidence="6">Osiris 3</fullName>
    </recommendedName>
</protein>
<evidence type="ECO:0000313" key="5">
    <source>
        <dbReference type="Proteomes" id="UP001500889"/>
    </source>
</evidence>
<proteinExistence type="predicted"/>
<dbReference type="InterPro" id="IPR012464">
    <property type="entry name" value="DUF1676"/>
</dbReference>
<dbReference type="AlphaFoldDB" id="A0AAU9FBD3"/>
<keyword evidence="2" id="KW-0472">Membrane</keyword>
<dbReference type="PANTHER" id="PTHR21879">
    <property type="entry name" value="FI03362P-RELATED-RELATED"/>
    <property type="match status" value="1"/>
</dbReference>
<sequence length="292" mass="32675">MQTLKVCTLLAFCLVLVSARGSKRRDGSLTITDDERRNIEDFLLAKLKQNCRQEDDRACRMIKMSIVMNHLYLNTRLDLGDRVKVTENWNISMVPDDPEVNQLLARSMGSDEETFALLMANKMWKYIRSRSLRYKFTDNADFVMNSDPEGSLNIGVSVRPLEALQEGRGKMKNMGPMLMMMAAKTGMVGALMLKGLFLLAGKALIVSKIALLLAVIISLKKLLSSKKTIVEVPSHHDSYSSGWARAFDGFVEGLVDVPADILAKEMQQHQQESQSLAQDMAYSGQQPAQLPQ</sequence>
<dbReference type="Proteomes" id="UP001500889">
    <property type="component" value="Chromosome O"/>
</dbReference>
<dbReference type="Pfam" id="PF07898">
    <property type="entry name" value="DUF1676"/>
    <property type="match status" value="1"/>
</dbReference>
<feature type="transmembrane region" description="Helical" evidence="2">
    <location>
        <begin position="196"/>
        <end position="219"/>
    </location>
</feature>
<feature type="signal peptide" evidence="3">
    <location>
        <begin position="1"/>
        <end position="19"/>
    </location>
</feature>
<evidence type="ECO:0000256" key="2">
    <source>
        <dbReference type="SAM" id="Phobius"/>
    </source>
</evidence>
<reference evidence="4 5" key="1">
    <citation type="submission" date="2024-02" db="EMBL/GenBank/DDBJ databases">
        <title>A chromosome-level genome assembly of Drosophila madeirensis, a fruit fly species endemic to Madeira island.</title>
        <authorList>
            <person name="Tomihara K."/>
            <person name="Llopart A."/>
            <person name="Yamamoto D."/>
        </authorList>
    </citation>
    <scope>NUCLEOTIDE SEQUENCE [LARGE SCALE GENOMIC DNA]</scope>
    <source>
        <strain evidence="4 5">RF1</strain>
    </source>
</reference>
<dbReference type="GO" id="GO:0016020">
    <property type="term" value="C:membrane"/>
    <property type="evidence" value="ECO:0007669"/>
    <property type="project" value="TreeGrafter"/>
</dbReference>
<keyword evidence="2" id="KW-1133">Transmembrane helix</keyword>
<dbReference type="EMBL" id="AP029263">
    <property type="protein sequence ID" value="BFF92963.1"/>
    <property type="molecule type" value="Genomic_DNA"/>
</dbReference>
<gene>
    <name evidence="4" type="ORF">DMAD_10905</name>
</gene>
<keyword evidence="3" id="KW-0732">Signal</keyword>
<feature type="compositionally biased region" description="Low complexity" evidence="1">
    <location>
        <begin position="268"/>
        <end position="278"/>
    </location>
</feature>
<dbReference type="PANTHER" id="PTHR21879:SF3">
    <property type="entry name" value="FI03378P"/>
    <property type="match status" value="1"/>
</dbReference>
<evidence type="ECO:0000256" key="1">
    <source>
        <dbReference type="SAM" id="MobiDB-lite"/>
    </source>
</evidence>
<feature type="chain" id="PRO_5043908345" description="Osiris 3" evidence="3">
    <location>
        <begin position="20"/>
        <end position="292"/>
    </location>
</feature>
<keyword evidence="2" id="KW-0812">Transmembrane</keyword>
<feature type="region of interest" description="Disordered" evidence="1">
    <location>
        <begin position="267"/>
        <end position="292"/>
    </location>
</feature>
<name>A0AAU9FBD3_DROMD</name>